<proteinExistence type="predicted"/>
<dbReference type="Proteomes" id="UP000886501">
    <property type="component" value="Unassembled WGS sequence"/>
</dbReference>
<evidence type="ECO:0000313" key="2">
    <source>
        <dbReference type="Proteomes" id="UP000886501"/>
    </source>
</evidence>
<reference evidence="1" key="2">
    <citation type="journal article" date="2020" name="Nat. Commun.">
        <title>Large-scale genome sequencing of mycorrhizal fungi provides insights into the early evolution of symbiotic traits.</title>
        <authorList>
            <person name="Miyauchi S."/>
            <person name="Kiss E."/>
            <person name="Kuo A."/>
            <person name="Drula E."/>
            <person name="Kohler A."/>
            <person name="Sanchez-Garcia M."/>
            <person name="Morin E."/>
            <person name="Andreopoulos B."/>
            <person name="Barry K.W."/>
            <person name="Bonito G."/>
            <person name="Buee M."/>
            <person name="Carver A."/>
            <person name="Chen C."/>
            <person name="Cichocki N."/>
            <person name="Clum A."/>
            <person name="Culley D."/>
            <person name="Crous P.W."/>
            <person name="Fauchery L."/>
            <person name="Girlanda M."/>
            <person name="Hayes R.D."/>
            <person name="Keri Z."/>
            <person name="LaButti K."/>
            <person name="Lipzen A."/>
            <person name="Lombard V."/>
            <person name="Magnuson J."/>
            <person name="Maillard F."/>
            <person name="Murat C."/>
            <person name="Nolan M."/>
            <person name="Ohm R.A."/>
            <person name="Pangilinan J."/>
            <person name="Pereira M.F."/>
            <person name="Perotto S."/>
            <person name="Peter M."/>
            <person name="Pfister S."/>
            <person name="Riley R."/>
            <person name="Sitrit Y."/>
            <person name="Stielow J.B."/>
            <person name="Szollosi G."/>
            <person name="Zifcakova L."/>
            <person name="Stursova M."/>
            <person name="Spatafora J.W."/>
            <person name="Tedersoo L."/>
            <person name="Vaario L.M."/>
            <person name="Yamada A."/>
            <person name="Yan M."/>
            <person name="Wang P."/>
            <person name="Xu J."/>
            <person name="Bruns T."/>
            <person name="Baldrian P."/>
            <person name="Vilgalys R."/>
            <person name="Dunand C."/>
            <person name="Henrissat B."/>
            <person name="Grigoriev I.V."/>
            <person name="Hibbett D."/>
            <person name="Nagy L.G."/>
            <person name="Martin F.M."/>
        </authorList>
    </citation>
    <scope>NUCLEOTIDE SEQUENCE</scope>
    <source>
        <strain evidence="1">P2</strain>
    </source>
</reference>
<accession>A0ACB6ZCL8</accession>
<reference evidence="1" key="1">
    <citation type="submission" date="2019-10" db="EMBL/GenBank/DDBJ databases">
        <authorList>
            <consortium name="DOE Joint Genome Institute"/>
            <person name="Kuo A."/>
            <person name="Miyauchi S."/>
            <person name="Kiss E."/>
            <person name="Drula E."/>
            <person name="Kohler A."/>
            <person name="Sanchez-Garcia M."/>
            <person name="Andreopoulos B."/>
            <person name="Barry K.W."/>
            <person name="Bonito G."/>
            <person name="Buee M."/>
            <person name="Carver A."/>
            <person name="Chen C."/>
            <person name="Cichocki N."/>
            <person name="Clum A."/>
            <person name="Culley D."/>
            <person name="Crous P.W."/>
            <person name="Fauchery L."/>
            <person name="Girlanda M."/>
            <person name="Hayes R."/>
            <person name="Keri Z."/>
            <person name="Labutti K."/>
            <person name="Lipzen A."/>
            <person name="Lombard V."/>
            <person name="Magnuson J."/>
            <person name="Maillard F."/>
            <person name="Morin E."/>
            <person name="Murat C."/>
            <person name="Nolan M."/>
            <person name="Ohm R."/>
            <person name="Pangilinan J."/>
            <person name="Pereira M."/>
            <person name="Perotto S."/>
            <person name="Peter M."/>
            <person name="Riley R."/>
            <person name="Sitrit Y."/>
            <person name="Stielow B."/>
            <person name="Szollosi G."/>
            <person name="Zifcakova L."/>
            <person name="Stursova M."/>
            <person name="Spatafora J.W."/>
            <person name="Tedersoo L."/>
            <person name="Vaario L.-M."/>
            <person name="Yamada A."/>
            <person name="Yan M."/>
            <person name="Wang P."/>
            <person name="Xu J."/>
            <person name="Bruns T."/>
            <person name="Baldrian P."/>
            <person name="Vilgalys R."/>
            <person name="Henrissat B."/>
            <person name="Grigoriev I.V."/>
            <person name="Hibbett D."/>
            <person name="Nagy L.G."/>
            <person name="Martin F.M."/>
        </authorList>
    </citation>
    <scope>NUCLEOTIDE SEQUENCE</scope>
    <source>
        <strain evidence="1">P2</strain>
    </source>
</reference>
<evidence type="ECO:0000313" key="1">
    <source>
        <dbReference type="EMBL" id="KAF9647381.1"/>
    </source>
</evidence>
<dbReference type="EMBL" id="MU118035">
    <property type="protein sequence ID" value="KAF9647381.1"/>
    <property type="molecule type" value="Genomic_DNA"/>
</dbReference>
<organism evidence="1 2">
    <name type="scientific">Thelephora ganbajun</name>
    <name type="common">Ganba fungus</name>
    <dbReference type="NCBI Taxonomy" id="370292"/>
    <lineage>
        <taxon>Eukaryota</taxon>
        <taxon>Fungi</taxon>
        <taxon>Dikarya</taxon>
        <taxon>Basidiomycota</taxon>
        <taxon>Agaricomycotina</taxon>
        <taxon>Agaricomycetes</taxon>
        <taxon>Thelephorales</taxon>
        <taxon>Thelephoraceae</taxon>
        <taxon>Thelephora</taxon>
    </lineage>
</organism>
<name>A0ACB6ZCL8_THEGA</name>
<keyword evidence="2" id="KW-1185">Reference proteome</keyword>
<gene>
    <name evidence="1" type="ORF">BDM02DRAFT_3129801</name>
</gene>
<comment type="caution">
    <text evidence="1">The sequence shown here is derived from an EMBL/GenBank/DDBJ whole genome shotgun (WGS) entry which is preliminary data.</text>
</comment>
<sequence length="494" mass="54470">MRSPSLRQYIFSRVKDAPDFIPLLVYLHLPPTHHLTHSQADYWTQSLVSYYPESLKDDVLKALAIDPDRIIPLIPYILSRISRLHIVSESQIKDVVDGVPPETNPFVEDGSQLRPARFCEPLPISDMASQVGDIPSSVPSPFESERFYLTPQQMEGQKELPEFSVYCGINYMGSWPNPAPTRMHGAGDTPPSRPPSGLSGQRSASPESSFKGLNVGGSSVVGLDTSVHTDPGHQFSQPVGLWAEIEEIQNAIVFRIDHDMYYLSVPKPFILSTAYGFVLGAFSFLGLRCFIELTCSISNLINEVCLCHHEAVAWVKLLWRIYSSATTMIRSTPQNRPHKRKPYHRVQVPPEIVEQIDRIDGRTFHWVGFPKAVEHTSRQISEIPSTASATSPEHQQGPWWYDPSTGNPTDSDLNSTDLQSLETLNNTVQLAGGSTDDDVIVEAANQIATEPKSGASWTLSGPSNTSTAPMFQLDEADILPVQPPASLAGGVSSS</sequence>
<protein>
    <submittedName>
        <fullName evidence="1">Uncharacterized protein</fullName>
    </submittedName>
</protein>